<dbReference type="AlphaFoldDB" id="A0A085N0Y0"/>
<organism evidence="1">
    <name type="scientific">Trichuris suis</name>
    <name type="common">pig whipworm</name>
    <dbReference type="NCBI Taxonomy" id="68888"/>
    <lineage>
        <taxon>Eukaryota</taxon>
        <taxon>Metazoa</taxon>
        <taxon>Ecdysozoa</taxon>
        <taxon>Nematoda</taxon>
        <taxon>Enoplea</taxon>
        <taxon>Dorylaimia</taxon>
        <taxon>Trichinellida</taxon>
        <taxon>Trichuridae</taxon>
        <taxon>Trichuris</taxon>
    </lineage>
</organism>
<gene>
    <name evidence="1" type="ORF">M514_24713</name>
</gene>
<reference evidence="1" key="1">
    <citation type="journal article" date="2014" name="Nat. Genet.">
        <title>Genome and transcriptome of the porcine whipworm Trichuris suis.</title>
        <authorList>
            <person name="Jex A.R."/>
            <person name="Nejsum P."/>
            <person name="Schwarz E.M."/>
            <person name="Hu L."/>
            <person name="Young N.D."/>
            <person name="Hall R.S."/>
            <person name="Korhonen P.K."/>
            <person name="Liao S."/>
            <person name="Thamsborg S."/>
            <person name="Xia J."/>
            <person name="Xu P."/>
            <person name="Wang S."/>
            <person name="Scheerlinck J.P."/>
            <person name="Hofmann A."/>
            <person name="Sternberg P.W."/>
            <person name="Wang J."/>
            <person name="Gasser R.B."/>
        </authorList>
    </citation>
    <scope>NUCLEOTIDE SEQUENCE [LARGE SCALE GENOMIC DNA]</scope>
    <source>
        <strain evidence="1">DCEP-RM93F</strain>
    </source>
</reference>
<accession>A0A085N0Y0</accession>
<sequence>MIALVLRCSAQKVHVVLSRVQLNMNWTAVPRSTFVPTERRTRTRSLLWPAYLRTTFPFVRKCPFRRTPCGTSTEELGRHPAQTGTLSVAAGAVLMVEHSMLLEELRQGGPMLSPFSPCTVIRQIGDQLRKANSSVVSCASCIREWRLL</sequence>
<evidence type="ECO:0000313" key="1">
    <source>
        <dbReference type="EMBL" id="KFD63126.1"/>
    </source>
</evidence>
<protein>
    <submittedName>
        <fullName evidence="1">Uncharacterized protein</fullName>
    </submittedName>
</protein>
<proteinExistence type="predicted"/>
<dbReference type="EMBL" id="KL367580">
    <property type="protein sequence ID" value="KFD63126.1"/>
    <property type="molecule type" value="Genomic_DNA"/>
</dbReference>
<dbReference type="Proteomes" id="UP000030758">
    <property type="component" value="Unassembled WGS sequence"/>
</dbReference>
<name>A0A085N0Y0_9BILA</name>